<evidence type="ECO:0008006" key="9">
    <source>
        <dbReference type="Google" id="ProtNLM"/>
    </source>
</evidence>
<proteinExistence type="inferred from homology"/>
<dbReference type="GO" id="GO:0004497">
    <property type="term" value="F:monooxygenase activity"/>
    <property type="evidence" value="ECO:0007669"/>
    <property type="project" value="InterPro"/>
</dbReference>
<comment type="caution">
    <text evidence="7">The sequence shown here is derived from an EMBL/GenBank/DDBJ whole genome shotgun (WGS) entry which is preliminary data.</text>
</comment>
<reference evidence="7 8" key="1">
    <citation type="submission" date="2015-07" db="EMBL/GenBank/DDBJ databases">
        <title>Comparative genomics of the Sigatoka disease complex on banana suggests a link between parallel evolutionary changes in Pseudocercospora fijiensis and Pseudocercospora eumusae and increased virulence on the banana host.</title>
        <authorList>
            <person name="Chang T.-C."/>
            <person name="Salvucci A."/>
            <person name="Crous P.W."/>
            <person name="Stergiopoulos I."/>
        </authorList>
    </citation>
    <scope>NUCLEOTIDE SEQUENCE [LARGE SCALE GENOMIC DNA]</scope>
    <source>
        <strain evidence="7 8">CBS 114824</strain>
    </source>
</reference>
<dbReference type="OrthoDB" id="42657at2759"/>
<dbReference type="PANTHER" id="PTHR24305">
    <property type="entry name" value="CYTOCHROME P450"/>
    <property type="match status" value="1"/>
</dbReference>
<evidence type="ECO:0000313" key="7">
    <source>
        <dbReference type="EMBL" id="KXS93875.1"/>
    </source>
</evidence>
<evidence type="ECO:0000256" key="3">
    <source>
        <dbReference type="ARBA" id="ARBA00022617"/>
    </source>
</evidence>
<name>A0A139GUM6_9PEZI</name>
<dbReference type="InterPro" id="IPR001128">
    <property type="entry name" value="Cyt_P450"/>
</dbReference>
<dbReference type="InterPro" id="IPR036396">
    <property type="entry name" value="Cyt_P450_sf"/>
</dbReference>
<gene>
    <name evidence="7" type="ORF">AC578_9028</name>
</gene>
<dbReference type="Gene3D" id="1.10.630.10">
    <property type="entry name" value="Cytochrome P450"/>
    <property type="match status" value="1"/>
</dbReference>
<comment type="similarity">
    <text evidence="2">Belongs to the cytochrome P450 family.</text>
</comment>
<evidence type="ECO:0000256" key="2">
    <source>
        <dbReference type="ARBA" id="ARBA00010617"/>
    </source>
</evidence>
<feature type="region of interest" description="Disordered" evidence="6">
    <location>
        <begin position="182"/>
        <end position="209"/>
    </location>
</feature>
<evidence type="ECO:0000256" key="4">
    <source>
        <dbReference type="ARBA" id="ARBA00022723"/>
    </source>
</evidence>
<keyword evidence="8" id="KW-1185">Reference proteome</keyword>
<dbReference type="AlphaFoldDB" id="A0A139GUM6"/>
<keyword evidence="5" id="KW-0408">Iron</keyword>
<evidence type="ECO:0000313" key="8">
    <source>
        <dbReference type="Proteomes" id="UP000070133"/>
    </source>
</evidence>
<dbReference type="Pfam" id="PF00067">
    <property type="entry name" value="p450"/>
    <property type="match status" value="1"/>
</dbReference>
<dbReference type="InterPro" id="IPR050121">
    <property type="entry name" value="Cytochrome_P450_monoxygenase"/>
</dbReference>
<dbReference type="Proteomes" id="UP000070133">
    <property type="component" value="Unassembled WGS sequence"/>
</dbReference>
<evidence type="ECO:0000256" key="6">
    <source>
        <dbReference type="SAM" id="MobiDB-lite"/>
    </source>
</evidence>
<keyword evidence="4" id="KW-0479">Metal-binding</keyword>
<dbReference type="GO" id="GO:0016705">
    <property type="term" value="F:oxidoreductase activity, acting on paired donors, with incorporation or reduction of molecular oxygen"/>
    <property type="evidence" value="ECO:0007669"/>
    <property type="project" value="InterPro"/>
</dbReference>
<dbReference type="GO" id="GO:0005506">
    <property type="term" value="F:iron ion binding"/>
    <property type="evidence" value="ECO:0007669"/>
    <property type="project" value="InterPro"/>
</dbReference>
<evidence type="ECO:0000256" key="1">
    <source>
        <dbReference type="ARBA" id="ARBA00001971"/>
    </source>
</evidence>
<evidence type="ECO:0000256" key="5">
    <source>
        <dbReference type="ARBA" id="ARBA00023004"/>
    </source>
</evidence>
<protein>
    <recommendedName>
        <fullName evidence="9">Cytochrome P450</fullName>
    </recommendedName>
</protein>
<organism evidence="7 8">
    <name type="scientific">Pseudocercospora eumusae</name>
    <dbReference type="NCBI Taxonomy" id="321146"/>
    <lineage>
        <taxon>Eukaryota</taxon>
        <taxon>Fungi</taxon>
        <taxon>Dikarya</taxon>
        <taxon>Ascomycota</taxon>
        <taxon>Pezizomycotina</taxon>
        <taxon>Dothideomycetes</taxon>
        <taxon>Dothideomycetidae</taxon>
        <taxon>Mycosphaerellales</taxon>
        <taxon>Mycosphaerellaceae</taxon>
        <taxon>Pseudocercospora</taxon>
    </lineage>
</organism>
<sequence length="209" mass="23745">MGDLTFGASFNMLKDTDHHPWLAAMLPAFRFAVYVHVIRCFPLLESFMLKYCVPKPNIETMETHKKFCVHRVDRRREQKDARPDIWGMVMETEGSVDAGLTKQEQYSNANLVGDRARPSAFGTKGTETTATILSGITYHLLAIRNEDEIGIEHLQGLPYLNAVIEERLRMYPSISYGLAKKTPPGRYAEDKRSTFTPFSMGPRGRMGKK</sequence>
<dbReference type="PANTHER" id="PTHR24305:SF210">
    <property type="entry name" value="CYTOCHROME P450 MONOOXYGENASE ASQL-RELATED"/>
    <property type="match status" value="1"/>
</dbReference>
<accession>A0A139GUM6</accession>
<comment type="cofactor">
    <cofactor evidence="1">
        <name>heme</name>
        <dbReference type="ChEBI" id="CHEBI:30413"/>
    </cofactor>
</comment>
<keyword evidence="3" id="KW-0349">Heme</keyword>
<dbReference type="GO" id="GO:0020037">
    <property type="term" value="F:heme binding"/>
    <property type="evidence" value="ECO:0007669"/>
    <property type="project" value="InterPro"/>
</dbReference>
<dbReference type="EMBL" id="LFZN01000373">
    <property type="protein sequence ID" value="KXS93875.1"/>
    <property type="molecule type" value="Genomic_DNA"/>
</dbReference>
<dbReference type="SUPFAM" id="SSF48264">
    <property type="entry name" value="Cytochrome P450"/>
    <property type="match status" value="1"/>
</dbReference>